<evidence type="ECO:0000313" key="3">
    <source>
        <dbReference type="Proteomes" id="UP001180481"/>
    </source>
</evidence>
<dbReference type="Proteomes" id="UP001180481">
    <property type="component" value="Chromosome"/>
</dbReference>
<dbReference type="Pfam" id="PF14343">
    <property type="entry name" value="PrcB_C"/>
    <property type="match status" value="1"/>
</dbReference>
<dbReference type="GO" id="GO:0006508">
    <property type="term" value="P:proteolysis"/>
    <property type="evidence" value="ECO:0007669"/>
    <property type="project" value="UniProtKB-KW"/>
</dbReference>
<keyword evidence="2" id="KW-0645">Protease</keyword>
<dbReference type="EMBL" id="CP133721">
    <property type="protein sequence ID" value="WMW78790.1"/>
    <property type="molecule type" value="Genomic_DNA"/>
</dbReference>
<organism evidence="2 3">
    <name type="scientific">Flavobacterium nakdongensis</name>
    <dbReference type="NCBI Taxonomy" id="3073563"/>
    <lineage>
        <taxon>Bacteria</taxon>
        <taxon>Pseudomonadati</taxon>
        <taxon>Bacteroidota</taxon>
        <taxon>Flavobacteriia</taxon>
        <taxon>Flavobacteriales</taxon>
        <taxon>Flavobacteriaceae</taxon>
        <taxon>Flavobacterium</taxon>
    </lineage>
</organism>
<accession>A0ABY9REQ1</accession>
<dbReference type="GO" id="GO:0008233">
    <property type="term" value="F:peptidase activity"/>
    <property type="evidence" value="ECO:0007669"/>
    <property type="project" value="UniProtKB-KW"/>
</dbReference>
<protein>
    <submittedName>
        <fullName evidence="2">Protease complex subunit PrcB family protein</fullName>
    </submittedName>
</protein>
<keyword evidence="2" id="KW-0378">Hydrolase</keyword>
<dbReference type="InterPro" id="IPR025748">
    <property type="entry name" value="PrcB_C_dom"/>
</dbReference>
<name>A0ABY9REQ1_9FLAO</name>
<evidence type="ECO:0000313" key="2">
    <source>
        <dbReference type="EMBL" id="WMW78790.1"/>
    </source>
</evidence>
<keyword evidence="3" id="KW-1185">Reference proteome</keyword>
<sequence>MKPQFRILSVFLILFTYSCKTSLPVASTKESAQKNTEQLYSIVYKNQQGTIKTKQTRIITTNEAFTNLITELAIPVTDYETILNIDFKKHNLVAYFMGEKPSSGFDVKVENFFVTDTKIELTITEIIPAKGDLVANVLTAPYVFIVIPKGKEIVVK</sequence>
<gene>
    <name evidence="2" type="ORF">RF683_04930</name>
</gene>
<evidence type="ECO:0000259" key="1">
    <source>
        <dbReference type="Pfam" id="PF14343"/>
    </source>
</evidence>
<dbReference type="PROSITE" id="PS51257">
    <property type="entry name" value="PROKAR_LIPOPROTEIN"/>
    <property type="match status" value="1"/>
</dbReference>
<feature type="domain" description="PrcB C-terminal" evidence="1">
    <location>
        <begin position="93"/>
        <end position="148"/>
    </location>
</feature>
<reference evidence="2" key="1">
    <citation type="submission" date="2023-09" db="EMBL/GenBank/DDBJ databases">
        <title>Flavobacterium sp. 20NA77.7 isolated from freshwater.</title>
        <authorList>
            <person name="Le V."/>
            <person name="Ko S.-R."/>
            <person name="Ahn C.-Y."/>
            <person name="Oh H.-M."/>
        </authorList>
    </citation>
    <scope>NUCLEOTIDE SEQUENCE</scope>
    <source>
        <strain evidence="2">20NA77.7</strain>
    </source>
</reference>
<dbReference type="RefSeq" id="WP_309533081.1">
    <property type="nucleotide sequence ID" value="NZ_CP133721.1"/>
</dbReference>
<proteinExistence type="predicted"/>